<sequence>MHDIVMQFHLGRSILYHVDLVEIRILVLFLNRKFFFFFSDMPQKLALWPDDATPYSFLKLLGPRRCQSLIGPVSTLRIRIHLFLFYFFECVSFPWKFEPLLQGGERVSIEQNASADMMSNAWSHPALSWELTPRILWTGPPLCRGLHWMGGKKGIKNFPTDDNRPQSVENHSRGRFLGDTYSEILFFRREG</sequence>
<dbReference type="Proteomes" id="UP000475325">
    <property type="component" value="Unassembled WGS sequence"/>
</dbReference>
<evidence type="ECO:0000313" key="1">
    <source>
        <dbReference type="EMBL" id="KAF3078555.1"/>
    </source>
</evidence>
<comment type="caution">
    <text evidence="1">The sequence shown here is derived from an EMBL/GenBank/DDBJ whole genome shotgun (WGS) entry which is preliminary data.</text>
</comment>
<evidence type="ECO:0000313" key="2">
    <source>
        <dbReference type="Proteomes" id="UP000475325"/>
    </source>
</evidence>
<accession>A0A7C8N5X5</accession>
<name>A0A7C8N5X5_ORBOL</name>
<dbReference type="EMBL" id="WIQW01000170">
    <property type="protein sequence ID" value="KAF3078555.1"/>
    <property type="molecule type" value="Genomic_DNA"/>
</dbReference>
<dbReference type="AlphaFoldDB" id="A0A7C8N5X5"/>
<protein>
    <submittedName>
        <fullName evidence="1">Uncharacterized protein</fullName>
    </submittedName>
</protein>
<reference evidence="1 2" key="1">
    <citation type="submission" date="2019-06" db="EMBL/GenBank/DDBJ databases">
        <authorList>
            <person name="Palmer J.M."/>
        </authorList>
    </citation>
    <scope>NUCLEOTIDE SEQUENCE [LARGE SCALE GENOMIC DNA]</scope>
    <source>
        <strain evidence="1 2">TWF102</strain>
    </source>
</reference>
<gene>
    <name evidence="1" type="ORF">TWF102_012004</name>
</gene>
<proteinExistence type="predicted"/>
<organism evidence="1 2">
    <name type="scientific">Orbilia oligospora</name>
    <name type="common">Nematode-trapping fungus</name>
    <name type="synonym">Arthrobotrys oligospora</name>
    <dbReference type="NCBI Taxonomy" id="2813651"/>
    <lineage>
        <taxon>Eukaryota</taxon>
        <taxon>Fungi</taxon>
        <taxon>Dikarya</taxon>
        <taxon>Ascomycota</taxon>
        <taxon>Pezizomycotina</taxon>
        <taxon>Orbiliomycetes</taxon>
        <taxon>Orbiliales</taxon>
        <taxon>Orbiliaceae</taxon>
        <taxon>Orbilia</taxon>
    </lineage>
</organism>